<keyword evidence="2" id="KW-1185">Reference proteome</keyword>
<name>A0A3M7R780_BRAPC</name>
<dbReference type="AlphaFoldDB" id="A0A3M7R780"/>
<protein>
    <submittedName>
        <fullName evidence="1">Uncharacterized protein</fullName>
    </submittedName>
</protein>
<organism evidence="1 2">
    <name type="scientific">Brachionus plicatilis</name>
    <name type="common">Marine rotifer</name>
    <name type="synonym">Brachionus muelleri</name>
    <dbReference type="NCBI Taxonomy" id="10195"/>
    <lineage>
        <taxon>Eukaryota</taxon>
        <taxon>Metazoa</taxon>
        <taxon>Spiralia</taxon>
        <taxon>Gnathifera</taxon>
        <taxon>Rotifera</taxon>
        <taxon>Eurotatoria</taxon>
        <taxon>Monogononta</taxon>
        <taxon>Pseudotrocha</taxon>
        <taxon>Ploima</taxon>
        <taxon>Brachionidae</taxon>
        <taxon>Brachionus</taxon>
    </lineage>
</organism>
<evidence type="ECO:0000313" key="2">
    <source>
        <dbReference type="Proteomes" id="UP000276133"/>
    </source>
</evidence>
<proteinExistence type="predicted"/>
<evidence type="ECO:0000313" key="1">
    <source>
        <dbReference type="EMBL" id="RNA19427.1"/>
    </source>
</evidence>
<accession>A0A3M7R780</accession>
<sequence>MCSLPQNCTDGFFSEMFKSHKSQGKSKFCARSHPSNQVPKNSCSYLTNATRLNLSKIQFQFVSKKLIRFHHYQDIKPDIV</sequence>
<dbReference type="Proteomes" id="UP000276133">
    <property type="component" value="Unassembled WGS sequence"/>
</dbReference>
<reference evidence="1 2" key="1">
    <citation type="journal article" date="2018" name="Sci. Rep.">
        <title>Genomic signatures of local adaptation to the degree of environmental predictability in rotifers.</title>
        <authorList>
            <person name="Franch-Gras L."/>
            <person name="Hahn C."/>
            <person name="Garcia-Roger E.M."/>
            <person name="Carmona M.J."/>
            <person name="Serra M."/>
            <person name="Gomez A."/>
        </authorList>
    </citation>
    <scope>NUCLEOTIDE SEQUENCE [LARGE SCALE GENOMIC DNA]</scope>
    <source>
        <strain evidence="1">HYR1</strain>
    </source>
</reference>
<gene>
    <name evidence="1" type="ORF">BpHYR1_030226</name>
</gene>
<comment type="caution">
    <text evidence="1">The sequence shown here is derived from an EMBL/GenBank/DDBJ whole genome shotgun (WGS) entry which is preliminary data.</text>
</comment>
<dbReference type="EMBL" id="REGN01004046">
    <property type="protein sequence ID" value="RNA19427.1"/>
    <property type="molecule type" value="Genomic_DNA"/>
</dbReference>